<reference evidence="3 4" key="1">
    <citation type="submission" date="2015-08" db="EMBL/GenBank/DDBJ databases">
        <title>Ancestral chromatin configuration constrains chromatin evolution on differentiating sex chromosomes in Drosophila.</title>
        <authorList>
            <person name="Zhou Q."/>
            <person name="Bachtrog D."/>
        </authorList>
    </citation>
    <scope>NUCLEOTIDE SEQUENCE [LARGE SCALE GENOMIC DNA]</scope>
    <source>
        <tissue evidence="3">Whole larvae</tissue>
    </source>
</reference>
<evidence type="ECO:0000313" key="4">
    <source>
        <dbReference type="Proteomes" id="UP000494163"/>
    </source>
</evidence>
<accession>A0A0M4EKB6</accession>
<evidence type="ECO:0000259" key="2">
    <source>
        <dbReference type="Pfam" id="PF01156"/>
    </source>
</evidence>
<dbReference type="STRING" id="30019.A0A0M4EKB6"/>
<dbReference type="Proteomes" id="UP000494163">
    <property type="component" value="Chromosome X"/>
</dbReference>
<dbReference type="OrthoDB" id="432381at2759"/>
<dbReference type="OMA" id="REYYATV"/>
<dbReference type="InterPro" id="IPR036452">
    <property type="entry name" value="Ribo_hydro-like"/>
</dbReference>
<dbReference type="GO" id="GO:0016799">
    <property type="term" value="F:hydrolase activity, hydrolyzing N-glycosyl compounds"/>
    <property type="evidence" value="ECO:0007669"/>
    <property type="project" value="InterPro"/>
</dbReference>
<dbReference type="PANTHER" id="PTHR46190">
    <property type="entry name" value="SI:CH211-201H21.5-RELATED"/>
    <property type="match status" value="1"/>
</dbReference>
<feature type="domain" description="Inosine/uridine-preferring nucleoside hydrolase" evidence="2">
    <location>
        <begin position="8"/>
        <end position="330"/>
    </location>
</feature>
<dbReference type="Gene3D" id="3.90.245.10">
    <property type="entry name" value="Ribonucleoside hydrolase-like"/>
    <property type="match status" value="1"/>
</dbReference>
<dbReference type="AlphaFoldDB" id="A0A0M4EKB6"/>
<dbReference type="Pfam" id="PF01156">
    <property type="entry name" value="IU_nuc_hydro"/>
    <property type="match status" value="1"/>
</dbReference>
<dbReference type="EMBL" id="CP012528">
    <property type="protein sequence ID" value="ALC49804.1"/>
    <property type="molecule type" value="Genomic_DNA"/>
</dbReference>
<dbReference type="PANTHER" id="PTHR46190:SF1">
    <property type="entry name" value="SI:CH211-201H21.5"/>
    <property type="match status" value="1"/>
</dbReference>
<gene>
    <name evidence="3" type="ORF">Dbus_chrXg1660</name>
</gene>
<dbReference type="CDD" id="cd02649">
    <property type="entry name" value="nuc_hydro_CeIAG"/>
    <property type="match status" value="1"/>
</dbReference>
<proteinExistence type="inferred from homology"/>
<name>A0A0M4EKB6_DROBS</name>
<organism evidence="3 4">
    <name type="scientific">Drosophila busckii</name>
    <name type="common">Fruit fly</name>
    <dbReference type="NCBI Taxonomy" id="30019"/>
    <lineage>
        <taxon>Eukaryota</taxon>
        <taxon>Metazoa</taxon>
        <taxon>Ecdysozoa</taxon>
        <taxon>Arthropoda</taxon>
        <taxon>Hexapoda</taxon>
        <taxon>Insecta</taxon>
        <taxon>Pterygota</taxon>
        <taxon>Neoptera</taxon>
        <taxon>Endopterygota</taxon>
        <taxon>Diptera</taxon>
        <taxon>Brachycera</taxon>
        <taxon>Muscomorpha</taxon>
        <taxon>Ephydroidea</taxon>
        <taxon>Drosophilidae</taxon>
        <taxon>Drosophila</taxon>
    </lineage>
</organism>
<dbReference type="SUPFAM" id="SSF53590">
    <property type="entry name" value="Nucleoside hydrolase"/>
    <property type="match status" value="1"/>
</dbReference>
<dbReference type="InterPro" id="IPR001910">
    <property type="entry name" value="Inosine/uridine_hydrolase_dom"/>
</dbReference>
<dbReference type="InterPro" id="IPR052775">
    <property type="entry name" value="IUN_hydrolase"/>
</dbReference>
<sequence>MEKSVRRVVFDCDIGIDDAWGLLMLLRAEEYLKSFKCEIPESIPIQKFKLTAVTCVRGNADIENTTKNAMRVLSAVKRMDIPVYKGCSGPILPTNWKPYSDFHGKDGLGDVGDYPQINEEQQLCSEHAVNAMYRLACEFPGQIDYILIGPLTNFAMCINLYGDAFLDKIGNVYIMGGNIHGKGNATKSAEFNFMLDPEAAFIVLERLKQPALILPWETCIDEELDLTLDWRLNVLGAVNSDFIKLMNRVETNVFVPRGFVKWLTCDALLIAAYLFPSHVIAQQRGYYASVELSGTQTRGQMVLDHKKGRIVDYLHGKDINANLIYHLHAKHMRTIFAWAAGLEGVRIEQLWEEEK</sequence>
<protein>
    <submittedName>
        <fullName evidence="3">CG11158</fullName>
    </submittedName>
</protein>
<evidence type="ECO:0000256" key="1">
    <source>
        <dbReference type="ARBA" id="ARBA00009176"/>
    </source>
</evidence>
<comment type="similarity">
    <text evidence="1">Belongs to the IUNH family.</text>
</comment>
<keyword evidence="4" id="KW-1185">Reference proteome</keyword>
<evidence type="ECO:0000313" key="3">
    <source>
        <dbReference type="EMBL" id="ALC49804.1"/>
    </source>
</evidence>